<dbReference type="GO" id="GO:0005737">
    <property type="term" value="C:cytoplasm"/>
    <property type="evidence" value="ECO:0007669"/>
    <property type="project" value="TreeGrafter"/>
</dbReference>
<feature type="region of interest" description="Disordered" evidence="2">
    <location>
        <begin position="614"/>
        <end position="644"/>
    </location>
</feature>
<dbReference type="Gene3D" id="3.30.200.20">
    <property type="entry name" value="Phosphorylase Kinase, domain 1"/>
    <property type="match status" value="1"/>
</dbReference>
<dbReference type="RefSeq" id="XP_033399122.1">
    <property type="nucleotide sequence ID" value="XM_033540260.1"/>
</dbReference>
<feature type="compositionally biased region" description="Basic residues" evidence="2">
    <location>
        <begin position="70"/>
        <end position="83"/>
    </location>
</feature>
<sequence length="820" mass="92320">MSSTSATPSKPDDSQALKPVLSKGDGGASPRVGASKVVSIAEPESISPVMNGRHKEAEDDDSFALDRGAVRHQHRAKVGKRLQGRPPVDRNTSSQQTLTDNPLSSIISEEGIHFPHIHRRSHGQHENVLSQVSAWLKQEKARRAARKEKRRSTGTSAELSQTDGSCDTKERRSSDTSEGSTALESLENILEKSISIVSNESRRLANSTHMPHRPAVMKRNRRQSTTASSDTEYLDGDAIVPSCDAVLDNSRTLAYSGGEAAEEDDDDITPGTRKSRERQAWATFKYEIVRLSHTLRLKGWRKVPMEKSSDIEVERLSGALTNAVYVVSPPKDLPPRQSMQGDVEVVRPTIPPPKLLLRIYGPQVEHLIDRESELQILKRLARKRIGPRLLGTFSNGRFEEFFHARTLTPNDLRNPDTSMHIAKRMRELHEGIDLLSQEREDGPFVWRNWDKWVDRCELVTEWLDAQIINEAPSTTKSKLEGWRERGFVCGTEWKFFRQTLEKYRKWLEEQYGGAKKLNERLVFAHNDTQYGNILRLVPSGHSPLLLPSNEHKQLVVIDFEYANANTPGLEFANHFTEWCYNYHDPERAFAINTRVYPTPKEQHRFIRSYVTHRPFTSQTPTPSTGGATPTAKPGITHTQSSSSSISAFMLDSRTPPQAIKEAEEHEEREIEAETQRLMAETRLWRMANSSMWVAWGIVQAKVPGMPDLDTKENTAANASITGTGSNAAADEQEPEEESYLTARGLDANQATDPLGPEEQEIAADLADKRPEESGDDEEFDYLAYAQERAMFFWGDAVHLGIVKKEELPEGLRAALKIVEW</sequence>
<organism evidence="4 5">
    <name type="scientific">Aplosporella prunicola CBS 121167</name>
    <dbReference type="NCBI Taxonomy" id="1176127"/>
    <lineage>
        <taxon>Eukaryota</taxon>
        <taxon>Fungi</taxon>
        <taxon>Dikarya</taxon>
        <taxon>Ascomycota</taxon>
        <taxon>Pezizomycotina</taxon>
        <taxon>Dothideomycetes</taxon>
        <taxon>Dothideomycetes incertae sedis</taxon>
        <taxon>Botryosphaeriales</taxon>
        <taxon>Aplosporellaceae</taxon>
        <taxon>Aplosporella</taxon>
    </lineage>
</organism>
<comment type="similarity">
    <text evidence="1">Belongs to the choline/ethanolamine kinase family.</text>
</comment>
<name>A0A6A6BH02_9PEZI</name>
<dbReference type="InterPro" id="IPR007521">
    <property type="entry name" value="Choline_kin_N"/>
</dbReference>
<dbReference type="GO" id="GO:0004103">
    <property type="term" value="F:choline kinase activity"/>
    <property type="evidence" value="ECO:0007669"/>
    <property type="project" value="TreeGrafter"/>
</dbReference>
<feature type="compositionally biased region" description="Polar residues" evidence="2">
    <location>
        <begin position="90"/>
        <end position="101"/>
    </location>
</feature>
<dbReference type="InterPro" id="IPR011009">
    <property type="entry name" value="Kinase-like_dom_sf"/>
</dbReference>
<dbReference type="SUPFAM" id="SSF56112">
    <property type="entry name" value="Protein kinase-like (PK-like)"/>
    <property type="match status" value="1"/>
</dbReference>
<feature type="domain" description="Choline kinase N-terminal" evidence="3">
    <location>
        <begin position="231"/>
        <end position="305"/>
    </location>
</feature>
<accession>A0A6A6BH02</accession>
<evidence type="ECO:0000313" key="5">
    <source>
        <dbReference type="Proteomes" id="UP000799438"/>
    </source>
</evidence>
<keyword evidence="5" id="KW-1185">Reference proteome</keyword>
<feature type="region of interest" description="Disordered" evidence="2">
    <location>
        <begin position="140"/>
        <end position="184"/>
    </location>
</feature>
<feature type="compositionally biased region" description="Basic residues" evidence="2">
    <location>
        <begin position="210"/>
        <end position="222"/>
    </location>
</feature>
<feature type="region of interest" description="Disordered" evidence="2">
    <location>
        <begin position="718"/>
        <end position="739"/>
    </location>
</feature>
<protein>
    <recommendedName>
        <fullName evidence="3">Choline kinase N-terminal domain-containing protein</fullName>
    </recommendedName>
</protein>
<dbReference type="CDD" id="cd05157">
    <property type="entry name" value="ETNK_euk"/>
    <property type="match status" value="1"/>
</dbReference>
<dbReference type="Proteomes" id="UP000799438">
    <property type="component" value="Unassembled WGS sequence"/>
</dbReference>
<feature type="compositionally biased region" description="Polar residues" evidence="2">
    <location>
        <begin position="153"/>
        <end position="165"/>
    </location>
</feature>
<dbReference type="GO" id="GO:0006646">
    <property type="term" value="P:phosphatidylethanolamine biosynthetic process"/>
    <property type="evidence" value="ECO:0007669"/>
    <property type="project" value="TreeGrafter"/>
</dbReference>
<dbReference type="PANTHER" id="PTHR22603:SF93">
    <property type="entry name" value="RE24176P"/>
    <property type="match status" value="1"/>
</dbReference>
<reference evidence="4" key="1">
    <citation type="journal article" date="2020" name="Stud. Mycol.">
        <title>101 Dothideomycetes genomes: a test case for predicting lifestyles and emergence of pathogens.</title>
        <authorList>
            <person name="Haridas S."/>
            <person name="Albert R."/>
            <person name="Binder M."/>
            <person name="Bloem J."/>
            <person name="Labutti K."/>
            <person name="Salamov A."/>
            <person name="Andreopoulos B."/>
            <person name="Baker S."/>
            <person name="Barry K."/>
            <person name="Bills G."/>
            <person name="Bluhm B."/>
            <person name="Cannon C."/>
            <person name="Castanera R."/>
            <person name="Culley D."/>
            <person name="Daum C."/>
            <person name="Ezra D."/>
            <person name="Gonzalez J."/>
            <person name="Henrissat B."/>
            <person name="Kuo A."/>
            <person name="Liang C."/>
            <person name="Lipzen A."/>
            <person name="Lutzoni F."/>
            <person name="Magnuson J."/>
            <person name="Mondo S."/>
            <person name="Nolan M."/>
            <person name="Ohm R."/>
            <person name="Pangilinan J."/>
            <person name="Park H.-J."/>
            <person name="Ramirez L."/>
            <person name="Alfaro M."/>
            <person name="Sun H."/>
            <person name="Tritt A."/>
            <person name="Yoshinaga Y."/>
            <person name="Zwiers L.-H."/>
            <person name="Turgeon B."/>
            <person name="Goodwin S."/>
            <person name="Spatafora J."/>
            <person name="Crous P."/>
            <person name="Grigoriev I."/>
        </authorList>
    </citation>
    <scope>NUCLEOTIDE SEQUENCE</scope>
    <source>
        <strain evidence="4">CBS 121167</strain>
    </source>
</reference>
<evidence type="ECO:0000313" key="4">
    <source>
        <dbReference type="EMBL" id="KAF2143410.1"/>
    </source>
</evidence>
<dbReference type="GeneID" id="54297756"/>
<gene>
    <name evidence="4" type="ORF">K452DRAFT_286239</name>
</gene>
<dbReference type="EMBL" id="ML995482">
    <property type="protein sequence ID" value="KAF2143410.1"/>
    <property type="molecule type" value="Genomic_DNA"/>
</dbReference>
<evidence type="ECO:0000256" key="2">
    <source>
        <dbReference type="SAM" id="MobiDB-lite"/>
    </source>
</evidence>
<dbReference type="GO" id="GO:0004305">
    <property type="term" value="F:ethanolamine kinase activity"/>
    <property type="evidence" value="ECO:0007669"/>
    <property type="project" value="TreeGrafter"/>
</dbReference>
<dbReference type="PANTHER" id="PTHR22603">
    <property type="entry name" value="CHOLINE/ETHANOALAMINE KINASE"/>
    <property type="match status" value="1"/>
</dbReference>
<feature type="region of interest" description="Disordered" evidence="2">
    <location>
        <begin position="200"/>
        <end position="230"/>
    </location>
</feature>
<dbReference type="OrthoDB" id="10267235at2759"/>
<feature type="region of interest" description="Disordered" evidence="2">
    <location>
        <begin position="1"/>
        <end position="101"/>
    </location>
</feature>
<feature type="compositionally biased region" description="Basic and acidic residues" evidence="2">
    <location>
        <begin position="166"/>
        <end position="175"/>
    </location>
</feature>
<feature type="compositionally biased region" description="Polar residues" evidence="2">
    <location>
        <begin position="200"/>
        <end position="209"/>
    </location>
</feature>
<dbReference type="Pfam" id="PF01633">
    <property type="entry name" value="Choline_kinase"/>
    <property type="match status" value="1"/>
</dbReference>
<evidence type="ECO:0000259" key="3">
    <source>
        <dbReference type="Pfam" id="PF04428"/>
    </source>
</evidence>
<dbReference type="Pfam" id="PF04428">
    <property type="entry name" value="Choline_kin_N"/>
    <property type="match status" value="1"/>
</dbReference>
<dbReference type="Gene3D" id="3.90.1200.10">
    <property type="match status" value="1"/>
</dbReference>
<feature type="compositionally biased region" description="Basic residues" evidence="2">
    <location>
        <begin position="143"/>
        <end position="152"/>
    </location>
</feature>
<dbReference type="AlphaFoldDB" id="A0A6A6BH02"/>
<evidence type="ECO:0000256" key="1">
    <source>
        <dbReference type="ARBA" id="ARBA00038211"/>
    </source>
</evidence>
<proteinExistence type="inferred from homology"/>